<dbReference type="Gene3D" id="3.40.50.300">
    <property type="entry name" value="P-loop containing nucleotide triphosphate hydrolases"/>
    <property type="match status" value="1"/>
</dbReference>
<evidence type="ECO:0000256" key="13">
    <source>
        <dbReference type="ARBA" id="ARBA00022777"/>
    </source>
</evidence>
<dbReference type="Pfam" id="PF02283">
    <property type="entry name" value="CobU"/>
    <property type="match status" value="1"/>
</dbReference>
<keyword evidence="12" id="KW-0547">Nucleotide-binding</keyword>
<evidence type="ECO:0000256" key="1">
    <source>
        <dbReference type="ARBA" id="ARBA00000312"/>
    </source>
</evidence>
<evidence type="ECO:0000256" key="16">
    <source>
        <dbReference type="ARBA" id="ARBA00029570"/>
    </source>
</evidence>
<keyword evidence="13 18" id="KW-0418">Kinase</keyword>
<comment type="pathway">
    <text evidence="6">Cofactor biosynthesis; adenosylcobalamin biosynthesis; adenosylcobalamin from cob(II)yrinate a,c-diamide: step 5/7.</text>
</comment>
<name>A0ABT6M5P0_9NOCA</name>
<dbReference type="SUPFAM" id="SSF52540">
    <property type="entry name" value="P-loop containing nucleoside triphosphate hydrolases"/>
    <property type="match status" value="1"/>
</dbReference>
<gene>
    <name evidence="18" type="ORF">M2280_000817</name>
</gene>
<keyword evidence="11 18" id="KW-0808">Transferase</keyword>
<dbReference type="EMBL" id="JARXVC010000002">
    <property type="protein sequence ID" value="MDH6279608.1"/>
    <property type="molecule type" value="Genomic_DNA"/>
</dbReference>
<keyword evidence="15" id="KW-0342">GTP-binding</keyword>
<accession>A0ABT6M5P0</accession>
<evidence type="ECO:0000256" key="9">
    <source>
        <dbReference type="ARBA" id="ARBA00012523"/>
    </source>
</evidence>
<comment type="catalytic activity">
    <reaction evidence="2">
        <text>adenosylcob(III)inamide phosphate + GTP + H(+) = adenosylcob(III)inamide-GDP + diphosphate</text>
        <dbReference type="Rhea" id="RHEA:22712"/>
        <dbReference type="ChEBI" id="CHEBI:15378"/>
        <dbReference type="ChEBI" id="CHEBI:33019"/>
        <dbReference type="ChEBI" id="CHEBI:37565"/>
        <dbReference type="ChEBI" id="CHEBI:58502"/>
        <dbReference type="ChEBI" id="CHEBI:60487"/>
        <dbReference type="EC" id="2.7.7.62"/>
    </reaction>
</comment>
<evidence type="ECO:0000313" key="18">
    <source>
        <dbReference type="EMBL" id="MDH6279608.1"/>
    </source>
</evidence>
<dbReference type="EC" id="2.7.1.156" evidence="8"/>
<evidence type="ECO:0000256" key="10">
    <source>
        <dbReference type="ARBA" id="ARBA00022573"/>
    </source>
</evidence>
<evidence type="ECO:0000256" key="15">
    <source>
        <dbReference type="ARBA" id="ARBA00023134"/>
    </source>
</evidence>
<evidence type="ECO:0000256" key="2">
    <source>
        <dbReference type="ARBA" id="ARBA00000711"/>
    </source>
</evidence>
<dbReference type="CDD" id="cd00544">
    <property type="entry name" value="CobU"/>
    <property type="match status" value="1"/>
</dbReference>
<evidence type="ECO:0000256" key="3">
    <source>
        <dbReference type="ARBA" id="ARBA00001522"/>
    </source>
</evidence>
<comment type="pathway">
    <text evidence="5">Cofactor biosynthesis; adenosylcobalamin biosynthesis; adenosylcobalamin from cob(II)yrinate a,c-diamide: step 6/7.</text>
</comment>
<evidence type="ECO:0000256" key="12">
    <source>
        <dbReference type="ARBA" id="ARBA00022741"/>
    </source>
</evidence>
<evidence type="ECO:0000256" key="17">
    <source>
        <dbReference type="ARBA" id="ARBA00030571"/>
    </source>
</evidence>
<evidence type="ECO:0000256" key="6">
    <source>
        <dbReference type="ARBA" id="ARBA00005159"/>
    </source>
</evidence>
<dbReference type="PIRSF" id="PIRSF006135">
    <property type="entry name" value="CobU"/>
    <property type="match status" value="1"/>
</dbReference>
<evidence type="ECO:0000256" key="8">
    <source>
        <dbReference type="ARBA" id="ARBA00012016"/>
    </source>
</evidence>
<reference evidence="18 19" key="1">
    <citation type="submission" date="2023-04" db="EMBL/GenBank/DDBJ databases">
        <title>Forest soil microbial communities from Buena Vista Peninsula, Colon Province, Panama.</title>
        <authorList>
            <person name="Bouskill N."/>
        </authorList>
    </citation>
    <scope>NUCLEOTIDE SEQUENCE [LARGE SCALE GENOMIC DNA]</scope>
    <source>
        <strain evidence="18 19">CFH S0262</strain>
    </source>
</reference>
<keyword evidence="19" id="KW-1185">Reference proteome</keyword>
<dbReference type="InterPro" id="IPR003203">
    <property type="entry name" value="CobU/CobP"/>
</dbReference>
<dbReference type="GO" id="GO:0008820">
    <property type="term" value="F:cobinamide phosphate guanylyltransferase activity"/>
    <property type="evidence" value="ECO:0007669"/>
    <property type="project" value="UniProtKB-EC"/>
</dbReference>
<organism evidence="18 19">
    <name type="scientific">Prescottella agglutinans</name>
    <dbReference type="NCBI Taxonomy" id="1644129"/>
    <lineage>
        <taxon>Bacteria</taxon>
        <taxon>Bacillati</taxon>
        <taxon>Actinomycetota</taxon>
        <taxon>Actinomycetes</taxon>
        <taxon>Mycobacteriales</taxon>
        <taxon>Nocardiaceae</taxon>
        <taxon>Prescottella</taxon>
    </lineage>
</organism>
<keyword evidence="14" id="KW-0067">ATP-binding</keyword>
<evidence type="ECO:0000256" key="14">
    <source>
        <dbReference type="ARBA" id="ARBA00022840"/>
    </source>
</evidence>
<dbReference type="Proteomes" id="UP001160334">
    <property type="component" value="Unassembled WGS sequence"/>
</dbReference>
<proteinExistence type="inferred from homology"/>
<comment type="function">
    <text evidence="4">Catalyzes ATP-dependent phosphorylation of adenosylcobinamide and addition of GMP to adenosylcobinamide phosphate.</text>
</comment>
<evidence type="ECO:0000256" key="4">
    <source>
        <dbReference type="ARBA" id="ARBA00003889"/>
    </source>
</evidence>
<comment type="caution">
    <text evidence="18">The sequence shown here is derived from an EMBL/GenBank/DDBJ whole genome shotgun (WGS) entry which is preliminary data.</text>
</comment>
<dbReference type="InterPro" id="IPR027417">
    <property type="entry name" value="P-loop_NTPase"/>
</dbReference>
<comment type="similarity">
    <text evidence="7">Belongs to the CobU/CobP family.</text>
</comment>
<dbReference type="PANTHER" id="PTHR34848:SF1">
    <property type="entry name" value="BIFUNCTIONAL ADENOSYLCOBALAMIN BIOSYNTHESIS PROTEIN COBU"/>
    <property type="match status" value="1"/>
</dbReference>
<evidence type="ECO:0000313" key="19">
    <source>
        <dbReference type="Proteomes" id="UP001160334"/>
    </source>
</evidence>
<protein>
    <recommendedName>
        <fullName evidence="16">Adenosylcobinamide kinase</fullName>
        <ecNumber evidence="8">2.7.1.156</ecNumber>
        <ecNumber evidence="9">2.7.7.62</ecNumber>
    </recommendedName>
    <alternativeName>
        <fullName evidence="17">Adenosylcobinamide-phosphate guanylyltransferase</fullName>
    </alternativeName>
</protein>
<evidence type="ECO:0000256" key="7">
    <source>
        <dbReference type="ARBA" id="ARBA00007490"/>
    </source>
</evidence>
<dbReference type="GO" id="GO:0043752">
    <property type="term" value="F:adenosylcobinamide kinase activity"/>
    <property type="evidence" value="ECO:0007669"/>
    <property type="project" value="UniProtKB-EC"/>
</dbReference>
<dbReference type="RefSeq" id="WP_280759002.1">
    <property type="nucleotide sequence ID" value="NZ_JARXVC010000002.1"/>
</dbReference>
<sequence>MLLVASNPVPSPVSNPPRRTLVLGGARSGKSAHAEGLLDDYDGHPVRYVATARRYPGDDDWEDRIDLHRRRRPASWTTVETGGDGSLVDLLAAAGTHPPTLVDDLGTWLTCELDDAAAWEAPRGTIAPRTDALVDAVAGFDGRLLLVTPEVGLGVIPETRSGRLFRDEIGALNSRLAEVCDDVVLVIAGIAMPLK</sequence>
<dbReference type="PANTHER" id="PTHR34848">
    <property type="match status" value="1"/>
</dbReference>
<comment type="catalytic activity">
    <reaction evidence="3">
        <text>adenosylcob(III)inamide + GTP = adenosylcob(III)inamide phosphate + GDP + H(+)</text>
        <dbReference type="Rhea" id="RHEA:15765"/>
        <dbReference type="ChEBI" id="CHEBI:2480"/>
        <dbReference type="ChEBI" id="CHEBI:15378"/>
        <dbReference type="ChEBI" id="CHEBI:37565"/>
        <dbReference type="ChEBI" id="CHEBI:58189"/>
        <dbReference type="ChEBI" id="CHEBI:58502"/>
        <dbReference type="EC" id="2.7.1.156"/>
    </reaction>
</comment>
<keyword evidence="10" id="KW-0169">Cobalamin biosynthesis</keyword>
<evidence type="ECO:0000256" key="5">
    <source>
        <dbReference type="ARBA" id="ARBA00004692"/>
    </source>
</evidence>
<evidence type="ECO:0000256" key="11">
    <source>
        <dbReference type="ARBA" id="ARBA00022679"/>
    </source>
</evidence>
<comment type="catalytic activity">
    <reaction evidence="1">
        <text>adenosylcob(III)inamide + ATP = adenosylcob(III)inamide phosphate + ADP + H(+)</text>
        <dbReference type="Rhea" id="RHEA:15769"/>
        <dbReference type="ChEBI" id="CHEBI:2480"/>
        <dbReference type="ChEBI" id="CHEBI:15378"/>
        <dbReference type="ChEBI" id="CHEBI:30616"/>
        <dbReference type="ChEBI" id="CHEBI:58502"/>
        <dbReference type="ChEBI" id="CHEBI:456216"/>
        <dbReference type="EC" id="2.7.1.156"/>
    </reaction>
</comment>
<dbReference type="EC" id="2.7.7.62" evidence="9"/>
<keyword evidence="18" id="KW-0548">Nucleotidyltransferase</keyword>